<dbReference type="InterPro" id="IPR041679">
    <property type="entry name" value="DNA2/NAM7-like_C"/>
</dbReference>
<feature type="non-terminal residue" evidence="2">
    <location>
        <position position="72"/>
    </location>
</feature>
<dbReference type="AlphaFoldDB" id="G9L1D8"/>
<protein>
    <submittedName>
        <fullName evidence="2">Peroxisomal proliferator-activated receptor A interacting complex 285 kDa protein</fullName>
    </submittedName>
</protein>
<dbReference type="Pfam" id="PF13087">
    <property type="entry name" value="AAA_12"/>
    <property type="match status" value="1"/>
</dbReference>
<accession>G9L1D8</accession>
<evidence type="ECO:0000259" key="1">
    <source>
        <dbReference type="Pfam" id="PF13087"/>
    </source>
</evidence>
<sequence length="72" mass="7551">PPGGASREQRHICAVSHGAQVVALRQELRKRDLGQVSVGSFEILPGREFRAVVLSTVHSCSSLLSCGAPALG</sequence>
<feature type="domain" description="DNA2/NAM7 helicase-like C-terminal" evidence="1">
    <location>
        <begin position="8"/>
        <end position="60"/>
    </location>
</feature>
<keyword evidence="2" id="KW-0675">Receptor</keyword>
<evidence type="ECO:0000313" key="2">
    <source>
        <dbReference type="EMBL" id="AES10967.1"/>
    </source>
</evidence>
<name>G9L1D8_MUSPF</name>
<feature type="non-terminal residue" evidence="2">
    <location>
        <position position="1"/>
    </location>
</feature>
<dbReference type="EMBL" id="JP022369">
    <property type="protein sequence ID" value="AES10967.1"/>
    <property type="molecule type" value="mRNA"/>
</dbReference>
<organism evidence="2">
    <name type="scientific">Mustela putorius furo</name>
    <name type="common">European domestic ferret</name>
    <name type="synonym">Mustela furo</name>
    <dbReference type="NCBI Taxonomy" id="9669"/>
    <lineage>
        <taxon>Eukaryota</taxon>
        <taxon>Metazoa</taxon>
        <taxon>Chordata</taxon>
        <taxon>Craniata</taxon>
        <taxon>Vertebrata</taxon>
        <taxon>Euteleostomi</taxon>
        <taxon>Mammalia</taxon>
        <taxon>Eutheria</taxon>
        <taxon>Laurasiatheria</taxon>
        <taxon>Carnivora</taxon>
        <taxon>Caniformia</taxon>
        <taxon>Musteloidea</taxon>
        <taxon>Mustelidae</taxon>
        <taxon>Mustelinae</taxon>
        <taxon>Mustela</taxon>
    </lineage>
</organism>
<reference evidence="2" key="1">
    <citation type="journal article" date="2013" name="J. Virol.">
        <title>Sequencing, annotation, and characterization of the influenza ferret infectome.</title>
        <authorList>
            <person name="Leon A.J."/>
            <person name="Banner D."/>
            <person name="Xu L."/>
            <person name="Ran L."/>
            <person name="Peng Z."/>
            <person name="Yi K."/>
            <person name="Chen C."/>
            <person name="Xu F."/>
            <person name="Huang J."/>
            <person name="Zhao Z."/>
            <person name="Lin Z."/>
            <person name="Huang S.H."/>
            <person name="Fang Y."/>
            <person name="Kelvin A.A."/>
            <person name="Ross T.M."/>
            <person name="Farooqui A."/>
            <person name="Kelvin D.J."/>
        </authorList>
    </citation>
    <scope>NUCLEOTIDE SEQUENCE</scope>
    <source>
        <tissue evidence="2">Lungs</tissue>
    </source>
</reference>
<proteinExistence type="evidence at transcript level"/>